<comment type="caution">
    <text evidence="2">The sequence shown here is derived from an EMBL/GenBank/DDBJ whole genome shotgun (WGS) entry which is preliminary data.</text>
</comment>
<dbReference type="Gene3D" id="3.20.20.190">
    <property type="entry name" value="Phosphatidylinositol (PI) phosphodiesterase"/>
    <property type="match status" value="1"/>
</dbReference>
<protein>
    <submittedName>
        <fullName evidence="2">Phosphodiesterase</fullName>
    </submittedName>
</protein>
<evidence type="ECO:0000313" key="3">
    <source>
        <dbReference type="Proteomes" id="UP000645462"/>
    </source>
</evidence>
<reference evidence="3" key="1">
    <citation type="journal article" date="2019" name="Int. J. Syst. Evol. Microbiol.">
        <title>The Global Catalogue of Microorganisms (GCM) 10K type strain sequencing project: providing services to taxonomists for standard genome sequencing and annotation.</title>
        <authorList>
            <consortium name="The Broad Institute Genomics Platform"/>
            <consortium name="The Broad Institute Genome Sequencing Center for Infectious Disease"/>
            <person name="Wu L."/>
            <person name="Ma J."/>
        </authorList>
    </citation>
    <scope>NUCLEOTIDE SEQUENCE [LARGE SCALE GENOMIC DNA]</scope>
    <source>
        <strain evidence="3">CGMCC 1.12478</strain>
    </source>
</reference>
<gene>
    <name evidence="2" type="ORF">GCM10011363_02700</name>
</gene>
<dbReference type="PANTHER" id="PTHR46211:SF1">
    <property type="entry name" value="GLYCEROPHOSPHODIESTER PHOSPHODIESTERASE, CYTOPLASMIC"/>
    <property type="match status" value="1"/>
</dbReference>
<proteinExistence type="predicted"/>
<evidence type="ECO:0000259" key="1">
    <source>
        <dbReference type="PROSITE" id="PS51704"/>
    </source>
</evidence>
<dbReference type="EMBL" id="BMFC01000001">
    <property type="protein sequence ID" value="GGB89555.1"/>
    <property type="molecule type" value="Genomic_DNA"/>
</dbReference>
<dbReference type="PROSITE" id="PS51704">
    <property type="entry name" value="GP_PDE"/>
    <property type="match status" value="1"/>
</dbReference>
<accession>A0ABQ1K680</accession>
<feature type="domain" description="GP-PDE" evidence="1">
    <location>
        <begin position="10"/>
        <end position="251"/>
    </location>
</feature>
<organism evidence="2 3">
    <name type="scientific">Marivita lacus</name>
    <dbReference type="NCBI Taxonomy" id="1323742"/>
    <lineage>
        <taxon>Bacteria</taxon>
        <taxon>Pseudomonadati</taxon>
        <taxon>Pseudomonadota</taxon>
        <taxon>Alphaproteobacteria</taxon>
        <taxon>Rhodobacterales</taxon>
        <taxon>Roseobacteraceae</taxon>
        <taxon>Marivita</taxon>
    </lineage>
</organism>
<dbReference type="InterPro" id="IPR017946">
    <property type="entry name" value="PLC-like_Pdiesterase_TIM-brl"/>
</dbReference>
<dbReference type="SUPFAM" id="SSF51695">
    <property type="entry name" value="PLC-like phosphodiesterases"/>
    <property type="match status" value="1"/>
</dbReference>
<evidence type="ECO:0000313" key="2">
    <source>
        <dbReference type="EMBL" id="GGB89555.1"/>
    </source>
</evidence>
<keyword evidence="3" id="KW-1185">Reference proteome</keyword>
<name>A0ABQ1K680_9RHOB</name>
<sequence length="251" mass="27622">MTRLPTDFLTRPIAHRGYHNKAEGVVENSLSAFAAAIAARYPIELDLQLSRDGVAMVFHDDRLDRLTSETGPVRARDAAELETMGLKGGTDRIATLATVLKQVNGAVPLLIELKDQHGAMGETDGALETATLRALDDYRGPVALMSFNPHMVAKVAELSPDIPRGLIGCAWRKIDEPDVSVDRRAELATIPDFDRVGADFLSHDHTNLDAARVEQLKSRGVQILCWTIRSPEQEQQARRIADNITFENYAA</sequence>
<dbReference type="RefSeq" id="WP_188480151.1">
    <property type="nucleotide sequence ID" value="NZ_BMFC01000001.1"/>
</dbReference>
<dbReference type="InterPro" id="IPR030395">
    <property type="entry name" value="GP_PDE_dom"/>
</dbReference>
<dbReference type="Proteomes" id="UP000645462">
    <property type="component" value="Unassembled WGS sequence"/>
</dbReference>
<dbReference type="Pfam" id="PF03009">
    <property type="entry name" value="GDPD"/>
    <property type="match status" value="1"/>
</dbReference>
<dbReference type="PANTHER" id="PTHR46211">
    <property type="entry name" value="GLYCEROPHOSPHORYL DIESTER PHOSPHODIESTERASE"/>
    <property type="match status" value="1"/>
</dbReference>